<feature type="transmembrane region" description="Helical" evidence="8">
    <location>
        <begin position="240"/>
        <end position="261"/>
    </location>
</feature>
<evidence type="ECO:0000256" key="3">
    <source>
        <dbReference type="ARBA" id="ARBA00022692"/>
    </source>
</evidence>
<dbReference type="OrthoDB" id="9804143at2"/>
<evidence type="ECO:0008006" key="11">
    <source>
        <dbReference type="Google" id="ProtNLM"/>
    </source>
</evidence>
<dbReference type="Pfam" id="PF03023">
    <property type="entry name" value="MurJ"/>
    <property type="match status" value="1"/>
</dbReference>
<feature type="transmembrane region" description="Helical" evidence="8">
    <location>
        <begin position="484"/>
        <end position="503"/>
    </location>
</feature>
<evidence type="ECO:0000256" key="5">
    <source>
        <dbReference type="ARBA" id="ARBA00022984"/>
    </source>
</evidence>
<keyword evidence="2" id="KW-1003">Cell membrane</keyword>
<dbReference type="EMBL" id="CP035758">
    <property type="protein sequence ID" value="QBD79399.1"/>
    <property type="molecule type" value="Genomic_DNA"/>
</dbReference>
<dbReference type="AlphaFoldDB" id="A0A4P6JUS8"/>
<dbReference type="GO" id="GO:0009252">
    <property type="term" value="P:peptidoglycan biosynthetic process"/>
    <property type="evidence" value="ECO:0007669"/>
    <property type="project" value="UniProtKB-KW"/>
</dbReference>
<dbReference type="GO" id="GO:0034204">
    <property type="term" value="P:lipid translocation"/>
    <property type="evidence" value="ECO:0007669"/>
    <property type="project" value="TreeGrafter"/>
</dbReference>
<keyword evidence="7 8" id="KW-0472">Membrane</keyword>
<dbReference type="KEGG" id="kbs:EPA93_26790"/>
<evidence type="ECO:0000256" key="7">
    <source>
        <dbReference type="ARBA" id="ARBA00023136"/>
    </source>
</evidence>
<evidence type="ECO:0000256" key="2">
    <source>
        <dbReference type="ARBA" id="ARBA00022475"/>
    </source>
</evidence>
<dbReference type="InterPro" id="IPR004268">
    <property type="entry name" value="MurJ"/>
</dbReference>
<dbReference type="PANTHER" id="PTHR47019">
    <property type="entry name" value="LIPID II FLIPPASE MURJ"/>
    <property type="match status" value="1"/>
</dbReference>
<dbReference type="GO" id="GO:0008360">
    <property type="term" value="P:regulation of cell shape"/>
    <property type="evidence" value="ECO:0007669"/>
    <property type="project" value="UniProtKB-KW"/>
</dbReference>
<keyword evidence="10" id="KW-1185">Reference proteome</keyword>
<feature type="transmembrane region" description="Helical" evidence="8">
    <location>
        <begin position="372"/>
        <end position="393"/>
    </location>
</feature>
<evidence type="ECO:0000256" key="4">
    <source>
        <dbReference type="ARBA" id="ARBA00022960"/>
    </source>
</evidence>
<dbReference type="PANTHER" id="PTHR47019:SF1">
    <property type="entry name" value="LIPID II FLIPPASE MURJ"/>
    <property type="match status" value="1"/>
</dbReference>
<feature type="transmembrane region" description="Helical" evidence="8">
    <location>
        <begin position="453"/>
        <end position="478"/>
    </location>
</feature>
<keyword evidence="4" id="KW-0133">Cell shape</keyword>
<feature type="transmembrane region" description="Helical" evidence="8">
    <location>
        <begin position="183"/>
        <end position="204"/>
    </location>
</feature>
<sequence>MAKDSIEKDQHDNTNSGVEAIPVVTAGAIADGQLGTETIVEDVEEQPETSKAGDRHELIKSATLTMLGSLGTSLMGMVRQIVIAATGDKISGSFQAAYTPAQTFNDLLATGTVSSALIPTFNDYAAPDKREELRRLVFTVVNLVIIIMLAASIIFFFIAPWFIDLLVGHYKADSKDLTIQSARIIFFALIAFGPFSVLQAALYARKEFGWPAFASVAIHLGIILGAIVGSILGVQYLGQYGMAVGVVVGGVGELLLLIPGMRHQQFKYMFVLDLKHPALRHILRLYAPVALSFAVSMVFTFLDQWLTTNAPCPTWIHGVKYCSEANLSAMRFSTTLIQFPIGLVAAALSYAILPTLTTYAREGEMERFKDMLLLGFRLGLFLMIPAMAGLIVLQEPIVRTIFEHGAFSDQDGILASVALQNYAYQLPFVAIDQLLIAAFYARKQTLIPVLTGFAGYIGYLAVALPFSHTIGMPALAFANAAQNILRAVVLLIVIRMVIGSIHFRKAIPTILKIILATLIMSGVAWGLQMLLGQVPLFSLNYLPGRLLTLLVAGGIGMGVYFGGALVLKVEEINMLKGTIMAKLGKK</sequence>
<evidence type="ECO:0000256" key="6">
    <source>
        <dbReference type="ARBA" id="ARBA00022989"/>
    </source>
</evidence>
<name>A0A4P6JUS8_KTERU</name>
<evidence type="ECO:0000256" key="1">
    <source>
        <dbReference type="ARBA" id="ARBA00004651"/>
    </source>
</evidence>
<organism evidence="9 10">
    <name type="scientific">Ktedonosporobacter rubrisoli</name>
    <dbReference type="NCBI Taxonomy" id="2509675"/>
    <lineage>
        <taxon>Bacteria</taxon>
        <taxon>Bacillati</taxon>
        <taxon>Chloroflexota</taxon>
        <taxon>Ktedonobacteria</taxon>
        <taxon>Ktedonobacterales</taxon>
        <taxon>Ktedonosporobacteraceae</taxon>
        <taxon>Ktedonosporobacter</taxon>
    </lineage>
</organism>
<dbReference type="GO" id="GO:0005886">
    <property type="term" value="C:plasma membrane"/>
    <property type="evidence" value="ECO:0007669"/>
    <property type="project" value="UniProtKB-SubCell"/>
</dbReference>
<feature type="transmembrane region" description="Helical" evidence="8">
    <location>
        <begin position="547"/>
        <end position="567"/>
    </location>
</feature>
<feature type="transmembrane region" description="Helical" evidence="8">
    <location>
        <begin position="510"/>
        <end position="527"/>
    </location>
</feature>
<gene>
    <name evidence="9" type="ORF">EPA93_26790</name>
</gene>
<feature type="transmembrane region" description="Helical" evidence="8">
    <location>
        <begin position="282"/>
        <end position="302"/>
    </location>
</feature>
<evidence type="ECO:0000313" key="9">
    <source>
        <dbReference type="EMBL" id="QBD79399.1"/>
    </source>
</evidence>
<dbReference type="RefSeq" id="WP_129890452.1">
    <property type="nucleotide sequence ID" value="NZ_CP035758.1"/>
</dbReference>
<dbReference type="GO" id="GO:0015648">
    <property type="term" value="F:lipid-linked peptidoglycan transporter activity"/>
    <property type="evidence" value="ECO:0007669"/>
    <property type="project" value="TreeGrafter"/>
</dbReference>
<evidence type="ECO:0000313" key="10">
    <source>
        <dbReference type="Proteomes" id="UP000290365"/>
    </source>
</evidence>
<dbReference type="InterPro" id="IPR051050">
    <property type="entry name" value="Lipid_II_flippase_MurJ/MviN"/>
</dbReference>
<dbReference type="Proteomes" id="UP000290365">
    <property type="component" value="Chromosome"/>
</dbReference>
<reference evidence="9 10" key="1">
    <citation type="submission" date="2019-01" db="EMBL/GenBank/DDBJ databases">
        <title>Ktedonosporobacter rubrisoli SCAWS-G2.</title>
        <authorList>
            <person name="Huang Y."/>
            <person name="Yan B."/>
        </authorList>
    </citation>
    <scope>NUCLEOTIDE SEQUENCE [LARGE SCALE GENOMIC DNA]</scope>
    <source>
        <strain evidence="9 10">SCAWS-G2</strain>
    </source>
</reference>
<proteinExistence type="predicted"/>
<feature type="transmembrane region" description="Helical" evidence="8">
    <location>
        <begin position="136"/>
        <end position="163"/>
    </location>
</feature>
<dbReference type="PRINTS" id="PR01806">
    <property type="entry name" value="VIRFACTRMVIN"/>
</dbReference>
<accession>A0A4P6JUS8</accession>
<keyword evidence="5" id="KW-0573">Peptidoglycan synthesis</keyword>
<keyword evidence="6 8" id="KW-1133">Transmembrane helix</keyword>
<evidence type="ECO:0000256" key="8">
    <source>
        <dbReference type="SAM" id="Phobius"/>
    </source>
</evidence>
<comment type="subcellular location">
    <subcellularLocation>
        <location evidence="1">Cell membrane</location>
        <topology evidence="1">Multi-pass membrane protein</topology>
    </subcellularLocation>
</comment>
<keyword evidence="3 8" id="KW-0812">Transmembrane</keyword>
<protein>
    <recommendedName>
        <fullName evidence="11">Lipid II flippase MurJ</fullName>
    </recommendedName>
</protein>
<feature type="transmembrane region" description="Helical" evidence="8">
    <location>
        <begin position="337"/>
        <end position="360"/>
    </location>
</feature>
<feature type="transmembrane region" description="Helical" evidence="8">
    <location>
        <begin position="422"/>
        <end position="441"/>
    </location>
</feature>
<feature type="transmembrane region" description="Helical" evidence="8">
    <location>
        <begin position="216"/>
        <end position="234"/>
    </location>
</feature>